<dbReference type="InterPro" id="IPR001623">
    <property type="entry name" value="DnaJ_domain"/>
</dbReference>
<organism evidence="3 4">
    <name type="scientific">Aristolochia fimbriata</name>
    <name type="common">White veined hardy Dutchman's pipe vine</name>
    <dbReference type="NCBI Taxonomy" id="158543"/>
    <lineage>
        <taxon>Eukaryota</taxon>
        <taxon>Viridiplantae</taxon>
        <taxon>Streptophyta</taxon>
        <taxon>Embryophyta</taxon>
        <taxon>Tracheophyta</taxon>
        <taxon>Spermatophyta</taxon>
        <taxon>Magnoliopsida</taxon>
        <taxon>Magnoliidae</taxon>
        <taxon>Piperales</taxon>
        <taxon>Aristolochiaceae</taxon>
        <taxon>Aristolochia</taxon>
    </lineage>
</organism>
<feature type="region of interest" description="Disordered" evidence="1">
    <location>
        <begin position="233"/>
        <end position="256"/>
    </location>
</feature>
<feature type="domain" description="J" evidence="2">
    <location>
        <begin position="120"/>
        <end position="187"/>
    </location>
</feature>
<dbReference type="PANTHER" id="PTHR45090:SF4">
    <property type="entry name" value="J DOMAIN-CONTAINING PROTEIN"/>
    <property type="match status" value="1"/>
</dbReference>
<dbReference type="InterPro" id="IPR018253">
    <property type="entry name" value="DnaJ_domain_CS"/>
</dbReference>
<dbReference type="Gene3D" id="1.10.287.110">
    <property type="entry name" value="DnaJ domain"/>
    <property type="match status" value="1"/>
</dbReference>
<comment type="caution">
    <text evidence="3">The sequence shown here is derived from an EMBL/GenBank/DDBJ whole genome shotgun (WGS) entry which is preliminary data.</text>
</comment>
<dbReference type="AlphaFoldDB" id="A0AAV7ECF6"/>
<dbReference type="PRINTS" id="PR00625">
    <property type="entry name" value="JDOMAIN"/>
</dbReference>
<keyword evidence="4" id="KW-1185">Reference proteome</keyword>
<proteinExistence type="predicted"/>
<dbReference type="PROSITE" id="PS50076">
    <property type="entry name" value="DNAJ_2"/>
    <property type="match status" value="1"/>
</dbReference>
<dbReference type="SMART" id="SM00271">
    <property type="entry name" value="DnaJ"/>
    <property type="match status" value="1"/>
</dbReference>
<sequence length="256" mass="29125">MSCRLVSDGISSTPRSFCCKESAFGTSWRRSVVVSFDTHLQKPSLKASATLILPHTAGAAHAVLLHGWAPLSTLNSVWLDVSQVSALRSAVLGYPLPKSARFRTFSVRGDEFAAIASDATFYELLGISENVGFSEIKQAYKQMALKYHPDVSPPDQTEEYTKRFIRVQQAYETLSDARKREIYDRDLARGLHYAFSARKRFDQELEEKTAWRNRWQDQVAGLKRRSMHRASEGNLSWGARMRRMRRQSSEDNLEAE</sequence>
<reference evidence="3 4" key="1">
    <citation type="submission" date="2021-07" db="EMBL/GenBank/DDBJ databases">
        <title>The Aristolochia fimbriata genome: insights into angiosperm evolution, floral development and chemical biosynthesis.</title>
        <authorList>
            <person name="Jiao Y."/>
        </authorList>
    </citation>
    <scope>NUCLEOTIDE SEQUENCE [LARGE SCALE GENOMIC DNA]</scope>
    <source>
        <strain evidence="3">IBCAS-2021</strain>
        <tissue evidence="3">Leaf</tissue>
    </source>
</reference>
<dbReference type="InterPro" id="IPR036869">
    <property type="entry name" value="J_dom_sf"/>
</dbReference>
<accession>A0AAV7ECF6</accession>
<dbReference type="InterPro" id="IPR053232">
    <property type="entry name" value="DnaJ_C/III_chloroplastic"/>
</dbReference>
<dbReference type="GO" id="GO:0009507">
    <property type="term" value="C:chloroplast"/>
    <property type="evidence" value="ECO:0007669"/>
    <property type="project" value="TreeGrafter"/>
</dbReference>
<gene>
    <name evidence="3" type="ORF">H6P81_012204</name>
</gene>
<protein>
    <recommendedName>
        <fullName evidence="2">J domain-containing protein</fullName>
    </recommendedName>
</protein>
<dbReference type="Proteomes" id="UP000825729">
    <property type="component" value="Unassembled WGS sequence"/>
</dbReference>
<dbReference type="CDD" id="cd06257">
    <property type="entry name" value="DnaJ"/>
    <property type="match status" value="1"/>
</dbReference>
<evidence type="ECO:0000259" key="2">
    <source>
        <dbReference type="PROSITE" id="PS50076"/>
    </source>
</evidence>
<dbReference type="Pfam" id="PF00226">
    <property type="entry name" value="DnaJ"/>
    <property type="match status" value="1"/>
</dbReference>
<dbReference type="PANTHER" id="PTHR45090">
    <property type="entry name" value="CHAPERONE PROTEIN DNAJ 20 CHLOROPLASTIC"/>
    <property type="match status" value="1"/>
</dbReference>
<dbReference type="SUPFAM" id="SSF46565">
    <property type="entry name" value="Chaperone J-domain"/>
    <property type="match status" value="1"/>
</dbReference>
<dbReference type="PROSITE" id="PS00636">
    <property type="entry name" value="DNAJ_1"/>
    <property type="match status" value="1"/>
</dbReference>
<name>A0AAV7ECF6_ARIFI</name>
<evidence type="ECO:0000256" key="1">
    <source>
        <dbReference type="SAM" id="MobiDB-lite"/>
    </source>
</evidence>
<evidence type="ECO:0000313" key="3">
    <source>
        <dbReference type="EMBL" id="KAG9446076.1"/>
    </source>
</evidence>
<evidence type="ECO:0000313" key="4">
    <source>
        <dbReference type="Proteomes" id="UP000825729"/>
    </source>
</evidence>
<dbReference type="EMBL" id="JAINDJ010000005">
    <property type="protein sequence ID" value="KAG9446076.1"/>
    <property type="molecule type" value="Genomic_DNA"/>
</dbReference>